<reference evidence="2" key="1">
    <citation type="journal article" date="2019" name="Int. J. Syst. Evol. Microbiol.">
        <title>The Global Catalogue of Microorganisms (GCM) 10K type strain sequencing project: providing services to taxonomists for standard genome sequencing and annotation.</title>
        <authorList>
            <consortium name="The Broad Institute Genomics Platform"/>
            <consortium name="The Broad Institute Genome Sequencing Center for Infectious Disease"/>
            <person name="Wu L."/>
            <person name="Ma J."/>
        </authorList>
    </citation>
    <scope>NUCLEOTIDE SEQUENCE [LARGE SCALE GENOMIC DNA]</scope>
    <source>
        <strain evidence="2">CGMCC 4.1469</strain>
    </source>
</reference>
<proteinExistence type="predicted"/>
<evidence type="ECO:0000313" key="1">
    <source>
        <dbReference type="EMBL" id="MFC5890548.1"/>
    </source>
</evidence>
<dbReference type="RefSeq" id="WP_313767518.1">
    <property type="nucleotide sequence ID" value="NZ_BAAAVH010000026.1"/>
</dbReference>
<name>A0ABW1FA47_9ACTN</name>
<protein>
    <submittedName>
        <fullName evidence="1">Uncharacterized protein</fullName>
    </submittedName>
</protein>
<sequence length="56" mass="6710">MTRRERFRLYAQEHFTALDDPGLVHPARRNGGVRRTRLARLARLSRLAERATYHHR</sequence>
<keyword evidence="2" id="KW-1185">Reference proteome</keyword>
<dbReference type="EMBL" id="JBHSOD010000086">
    <property type="protein sequence ID" value="MFC5890548.1"/>
    <property type="molecule type" value="Genomic_DNA"/>
</dbReference>
<comment type="caution">
    <text evidence="1">The sequence shown here is derived from an EMBL/GenBank/DDBJ whole genome shotgun (WGS) entry which is preliminary data.</text>
</comment>
<accession>A0ABW1FA47</accession>
<dbReference type="Proteomes" id="UP001596067">
    <property type="component" value="Unassembled WGS sequence"/>
</dbReference>
<gene>
    <name evidence="1" type="ORF">ACFP0N_36910</name>
</gene>
<organism evidence="1 2">
    <name type="scientific">Kitasatospora aburaviensis</name>
    <dbReference type="NCBI Taxonomy" id="67265"/>
    <lineage>
        <taxon>Bacteria</taxon>
        <taxon>Bacillati</taxon>
        <taxon>Actinomycetota</taxon>
        <taxon>Actinomycetes</taxon>
        <taxon>Kitasatosporales</taxon>
        <taxon>Streptomycetaceae</taxon>
        <taxon>Kitasatospora</taxon>
    </lineage>
</organism>
<evidence type="ECO:0000313" key="2">
    <source>
        <dbReference type="Proteomes" id="UP001596067"/>
    </source>
</evidence>